<dbReference type="EMBL" id="MU971377">
    <property type="protein sequence ID" value="KAK9236951.1"/>
    <property type="molecule type" value="Genomic_DNA"/>
</dbReference>
<name>A0ACC3SZ76_LIPKO</name>
<accession>A0ACC3SZ76</accession>
<organism evidence="1 2">
    <name type="scientific">Lipomyces kononenkoae</name>
    <name type="common">Yeast</name>
    <dbReference type="NCBI Taxonomy" id="34357"/>
    <lineage>
        <taxon>Eukaryota</taxon>
        <taxon>Fungi</taxon>
        <taxon>Dikarya</taxon>
        <taxon>Ascomycota</taxon>
        <taxon>Saccharomycotina</taxon>
        <taxon>Lipomycetes</taxon>
        <taxon>Lipomycetales</taxon>
        <taxon>Lipomycetaceae</taxon>
        <taxon>Lipomyces</taxon>
    </lineage>
</organism>
<sequence length="900" mass="101227">MFVYKRDGRKERVQFDKITARVSRLCYGLDTEHVDAAAITQKIISGVYQGVTTVELDNLAAETAAYMTTAHPDYAVLAARIAISNLHKQTTKQFSQVVSDLYHYINPKTGKHSPMIAEHIYNIIQEHADELNSAIVYDRDFQYNYFGFKTLERSYLLRINGKVAERPQHMIMRVAVGIHGDDIEKAIETYGLMSQRYFTHGSPTLYNAGTPQPQLSSCFLVSMKDDSIEGIYDTLKTCALISKTAGGIGLNIHNIRATGSYIAGTNGTSNGIIPMLRVFNNTARYVDQGGNKRPGAFSIYLEPWHADVFEFLDLRKNHGKEEVRARDLFYALWIPDLFMKRVEANEDWSLFCPSEAPGLADVWGDEFETLYDRYEKEGRAKKVIKAQKLWYSILESQTETGNPFMLYKDACNRKSNQQNLGTIKSSNLCTEIIEYSAPDEVAVCNLASLALPSFIEHDDEGSWYNFNRLHDVTKVVVRNLNKIIDINMYPVPESRKSNMRHRPIAVGVQGLADAFLALRLPFDSPGAKQLNIQIFETIYHGAVEASIELAKELGHYESYPGSPSSNGMLQYDLWNVTPSDLWDWDELKDNLAKYGMRNSLLVAPMPTASTSQILGFNECFEPYTSNIYSRRVLAGEFQIVNPWLLRDLVDMGLWSDNMKNRIIADNGSIQNIPNIPADIKALYKTVWELSQKHIIDMAADRSPYIDQSQSLNIHIKNPTMGKLTSMHFYGWKKGLKTGMYYLRTMAASAPIQFTVDQEALKVVDSNIAKTSTVGGRKPFRQGIKVPSTPVKLSGENARRSPASYYMNQGAPAVESSEKDTSGTVSSTVLSEDDESAQASQAVEESPATKRPPGGLLYRKRAEMEQKVERGEMTVEEFDIYNEKALQCSIENKEACEMCSG</sequence>
<proteinExistence type="predicted"/>
<keyword evidence="2" id="KW-1185">Reference proteome</keyword>
<evidence type="ECO:0000313" key="2">
    <source>
        <dbReference type="Proteomes" id="UP001433508"/>
    </source>
</evidence>
<evidence type="ECO:0000313" key="1">
    <source>
        <dbReference type="EMBL" id="KAK9236951.1"/>
    </source>
</evidence>
<reference evidence="2" key="1">
    <citation type="journal article" date="2024" name="Front. Bioeng. Biotechnol.">
        <title>Genome-scale model development and genomic sequencing of the oleaginous clade Lipomyces.</title>
        <authorList>
            <person name="Czajka J.J."/>
            <person name="Han Y."/>
            <person name="Kim J."/>
            <person name="Mondo S.J."/>
            <person name="Hofstad B.A."/>
            <person name="Robles A."/>
            <person name="Haridas S."/>
            <person name="Riley R."/>
            <person name="LaButti K."/>
            <person name="Pangilinan J."/>
            <person name="Andreopoulos W."/>
            <person name="Lipzen A."/>
            <person name="Yan J."/>
            <person name="Wang M."/>
            <person name="Ng V."/>
            <person name="Grigoriev I.V."/>
            <person name="Spatafora J.W."/>
            <person name="Magnuson J.K."/>
            <person name="Baker S.E."/>
            <person name="Pomraning K.R."/>
        </authorList>
    </citation>
    <scope>NUCLEOTIDE SEQUENCE [LARGE SCALE GENOMIC DNA]</scope>
    <source>
        <strain evidence="2">CBS 7786</strain>
    </source>
</reference>
<comment type="caution">
    <text evidence="1">The sequence shown here is derived from an EMBL/GenBank/DDBJ whole genome shotgun (WGS) entry which is preliminary data.</text>
</comment>
<protein>
    <submittedName>
        <fullName evidence="1">Ribonucleotide reductase</fullName>
    </submittedName>
</protein>
<dbReference type="Proteomes" id="UP001433508">
    <property type="component" value="Unassembled WGS sequence"/>
</dbReference>
<gene>
    <name evidence="1" type="ORF">V1525DRAFT_361793</name>
</gene>